<name>A0A6L2LG94_TANCI</name>
<comment type="caution">
    <text evidence="2">The sequence shown here is derived from an EMBL/GenBank/DDBJ whole genome shotgun (WGS) entry which is preliminary data.</text>
</comment>
<feature type="region of interest" description="Disordered" evidence="1">
    <location>
        <begin position="120"/>
        <end position="141"/>
    </location>
</feature>
<reference evidence="2" key="1">
    <citation type="journal article" date="2019" name="Sci. Rep.">
        <title>Draft genome of Tanacetum cinerariifolium, the natural source of mosquito coil.</title>
        <authorList>
            <person name="Yamashiro T."/>
            <person name="Shiraishi A."/>
            <person name="Satake H."/>
            <person name="Nakayama K."/>
        </authorList>
    </citation>
    <scope>NUCLEOTIDE SEQUENCE</scope>
</reference>
<feature type="compositionally biased region" description="Basic and acidic residues" evidence="1">
    <location>
        <begin position="124"/>
        <end position="141"/>
    </location>
</feature>
<accession>A0A6L2LG94</accession>
<evidence type="ECO:0000313" key="2">
    <source>
        <dbReference type="EMBL" id="GEU60119.1"/>
    </source>
</evidence>
<protein>
    <submittedName>
        <fullName evidence="2">Uncharacterized protein</fullName>
    </submittedName>
</protein>
<dbReference type="EMBL" id="BKCJ010004285">
    <property type="protein sequence ID" value="GEU60119.1"/>
    <property type="molecule type" value="Genomic_DNA"/>
</dbReference>
<gene>
    <name evidence="2" type="ORF">Tci_032097</name>
</gene>
<evidence type="ECO:0000256" key="1">
    <source>
        <dbReference type="SAM" id="MobiDB-lite"/>
    </source>
</evidence>
<sequence>MKVIKEVSKKLELLKINDDSFAYSTPLGTILDEFQPIEWMDDDLFTYDVEIPRLSSIPFNEKEGDDSNDDGKLKEEALNQKSINERSWGDATHGIIIFCSWLKKHFGDFHELDYLINLKNTGGRRNDDEREPNDDHGFGNFDKDLVQDNTHYHEEEEQNMCELLENPYQEPPVCKVRRFEMIKYSFGPGEEYVVKELKYDDLTRANEDLGSSLSFLVLEPLQYA</sequence>
<proteinExistence type="predicted"/>
<dbReference type="AlphaFoldDB" id="A0A6L2LG94"/>
<organism evidence="2">
    <name type="scientific">Tanacetum cinerariifolium</name>
    <name type="common">Dalmatian daisy</name>
    <name type="synonym">Chrysanthemum cinerariifolium</name>
    <dbReference type="NCBI Taxonomy" id="118510"/>
    <lineage>
        <taxon>Eukaryota</taxon>
        <taxon>Viridiplantae</taxon>
        <taxon>Streptophyta</taxon>
        <taxon>Embryophyta</taxon>
        <taxon>Tracheophyta</taxon>
        <taxon>Spermatophyta</taxon>
        <taxon>Magnoliopsida</taxon>
        <taxon>eudicotyledons</taxon>
        <taxon>Gunneridae</taxon>
        <taxon>Pentapetalae</taxon>
        <taxon>asterids</taxon>
        <taxon>campanulids</taxon>
        <taxon>Asterales</taxon>
        <taxon>Asteraceae</taxon>
        <taxon>Asteroideae</taxon>
        <taxon>Anthemideae</taxon>
        <taxon>Anthemidinae</taxon>
        <taxon>Tanacetum</taxon>
    </lineage>
</organism>